<evidence type="ECO:0000256" key="2">
    <source>
        <dbReference type="ARBA" id="ARBA00022603"/>
    </source>
</evidence>
<protein>
    <submittedName>
        <fullName evidence="5">Uncharacterized protein AlNc14C110G6359</fullName>
    </submittedName>
</protein>
<dbReference type="Pfam" id="PF00588">
    <property type="entry name" value="SpoU_methylase"/>
    <property type="match status" value="1"/>
</dbReference>
<dbReference type="Gene3D" id="3.40.1280.10">
    <property type="match status" value="1"/>
</dbReference>
<evidence type="ECO:0000313" key="5">
    <source>
        <dbReference type="EMBL" id="CCA21041.1"/>
    </source>
</evidence>
<keyword evidence="2" id="KW-0489">Methyltransferase</keyword>
<reference evidence="5" key="1">
    <citation type="journal article" date="2011" name="PLoS Biol.">
        <title>Gene gain and loss during evolution of obligate parasitism in the white rust pathogen of Arabidopsis thaliana.</title>
        <authorList>
            <person name="Kemen E."/>
            <person name="Gardiner A."/>
            <person name="Schultz-Larsen T."/>
            <person name="Kemen A.C."/>
            <person name="Balmuth A.L."/>
            <person name="Robert-Seilaniantz A."/>
            <person name="Bailey K."/>
            <person name="Holub E."/>
            <person name="Studholme D.J."/>
            <person name="Maclean D."/>
            <person name="Jones J.D."/>
        </authorList>
    </citation>
    <scope>NUCLEOTIDE SEQUENCE</scope>
</reference>
<evidence type="ECO:0000256" key="1">
    <source>
        <dbReference type="ARBA" id="ARBA00022555"/>
    </source>
</evidence>
<name>F0WIF9_9STRA</name>
<dbReference type="AlphaFoldDB" id="F0WIF9"/>
<dbReference type="HOGENOM" id="CLU_021322_4_0_1"/>
<sequence length="314" mass="35777">MLTGREAALVAGTLATAYVYQKSYLWYARWKGSAYRRDHPMLKDTDHSLAAEDGVLDTISDATDDESAVPRRIRKAETVLQQRTSRIVLVLEASCDMFNQQAVLRTAECLGVQHVWIVEPAFYKAVKSDRRIARQSSQWISVRRFKTSEACLVALFAEGYEVWATDLSQRSVSLQSGTLSVPDRLAIVMGRETDGVSETMLQAAQHRVYLPIYGFTDSLNLNVATGMVLFQIFSMCPEMRGQMEAEERNTLRKAWYQKLDPSQDVLDRYIESPPSVFQDLRRAEDHRNPWIGARLLGRINRKEEENRSISDNTT</sequence>
<dbReference type="InterPro" id="IPR029028">
    <property type="entry name" value="Alpha/beta_knot_MTases"/>
</dbReference>
<dbReference type="SUPFAM" id="SSF75217">
    <property type="entry name" value="alpha/beta knot"/>
    <property type="match status" value="1"/>
</dbReference>
<accession>F0WIF9</accession>
<dbReference type="GO" id="GO:0002938">
    <property type="term" value="P:tRNA guanine ribose methylation"/>
    <property type="evidence" value="ECO:0007669"/>
    <property type="project" value="TreeGrafter"/>
</dbReference>
<evidence type="ECO:0000256" key="3">
    <source>
        <dbReference type="ARBA" id="ARBA00022679"/>
    </source>
</evidence>
<dbReference type="GO" id="GO:0008173">
    <property type="term" value="F:RNA methyltransferase activity"/>
    <property type="evidence" value="ECO:0007669"/>
    <property type="project" value="InterPro"/>
</dbReference>
<proteinExistence type="predicted"/>
<dbReference type="CDD" id="cd18092">
    <property type="entry name" value="SpoU-like_TrmH"/>
    <property type="match status" value="1"/>
</dbReference>
<keyword evidence="1" id="KW-0694">RNA-binding</keyword>
<dbReference type="PANTHER" id="PTHR43453:SF3">
    <property type="entry name" value="TRNA_RRNA METHYLTRANSFERASE SPOU TYPE DOMAIN-CONTAINING PROTEIN"/>
    <property type="match status" value="1"/>
</dbReference>
<evidence type="ECO:0000259" key="4">
    <source>
        <dbReference type="Pfam" id="PF00588"/>
    </source>
</evidence>
<organism evidence="5">
    <name type="scientific">Albugo laibachii Nc14</name>
    <dbReference type="NCBI Taxonomy" id="890382"/>
    <lineage>
        <taxon>Eukaryota</taxon>
        <taxon>Sar</taxon>
        <taxon>Stramenopiles</taxon>
        <taxon>Oomycota</taxon>
        <taxon>Peronosporomycetes</taxon>
        <taxon>Albuginales</taxon>
        <taxon>Albuginaceae</taxon>
        <taxon>Albugo</taxon>
    </lineage>
</organism>
<dbReference type="InterPro" id="IPR029026">
    <property type="entry name" value="tRNA_m1G_MTases_N"/>
</dbReference>
<keyword evidence="1" id="KW-0820">tRNA-binding</keyword>
<dbReference type="PANTHER" id="PTHR43453">
    <property type="entry name" value="RRNA METHYLASE-LIKE"/>
    <property type="match status" value="1"/>
</dbReference>
<keyword evidence="3" id="KW-0808">Transferase</keyword>
<dbReference type="EMBL" id="FR824155">
    <property type="protein sequence ID" value="CCA21041.1"/>
    <property type="molecule type" value="Genomic_DNA"/>
</dbReference>
<dbReference type="InterPro" id="IPR001537">
    <property type="entry name" value="SpoU_MeTrfase"/>
</dbReference>
<dbReference type="GO" id="GO:0000049">
    <property type="term" value="F:tRNA binding"/>
    <property type="evidence" value="ECO:0007669"/>
    <property type="project" value="UniProtKB-KW"/>
</dbReference>
<dbReference type="InterPro" id="IPR033671">
    <property type="entry name" value="TrmH"/>
</dbReference>
<gene>
    <name evidence="5" type="primary">AlNc14C110G6359</name>
    <name evidence="5" type="ORF">ALNC14_071840</name>
</gene>
<feature type="domain" description="tRNA/rRNA methyltransferase SpoU type" evidence="4">
    <location>
        <begin position="87"/>
        <end position="230"/>
    </location>
</feature>
<reference evidence="5" key="2">
    <citation type="submission" date="2011-02" db="EMBL/GenBank/DDBJ databases">
        <authorList>
            <person name="MacLean D."/>
        </authorList>
    </citation>
    <scope>NUCLEOTIDE SEQUENCE</scope>
</reference>